<sequence>MAATLQSCEWTVRSLQGRRPHSEVEAFLSGFNGSWKLGGEPDTTGEIVVGSRSFNTMLLTRMHFASVHGMRDRSQPTREGAAFYSLTFNPSSAFDLVCNNTAFHLRPSEMFFWSSTDDVSFRIQQGAEFANLLFPRHLIDAHLPRFRGRFCVFDQVNPAREFAGTYFRSLADNARTFGKINSSQIESASIAMLLNLLHANDCIVADGDRDEQILRDAHAVIEKNLKSAFLNPQMVASEVGVSLRKLHYLFRRTDETVMGRIRARRLECARTELADTEFGGRRSITEIAYRWAFADPAQFCRAFKQAYGVSPGSLRMRQRNS</sequence>
<dbReference type="PROSITE" id="PS01124">
    <property type="entry name" value="HTH_ARAC_FAMILY_2"/>
    <property type="match status" value="1"/>
</dbReference>
<evidence type="ECO:0000259" key="4">
    <source>
        <dbReference type="PROSITE" id="PS01124"/>
    </source>
</evidence>
<keyword evidence="6" id="KW-1185">Reference proteome</keyword>
<name>A0A418NS49_9SPHN</name>
<dbReference type="GO" id="GO:0043565">
    <property type="term" value="F:sequence-specific DNA binding"/>
    <property type="evidence" value="ECO:0007669"/>
    <property type="project" value="InterPro"/>
</dbReference>
<dbReference type="SMART" id="SM00342">
    <property type="entry name" value="HTH_ARAC"/>
    <property type="match status" value="1"/>
</dbReference>
<evidence type="ECO:0000256" key="3">
    <source>
        <dbReference type="ARBA" id="ARBA00023163"/>
    </source>
</evidence>
<dbReference type="GO" id="GO:0003700">
    <property type="term" value="F:DNA-binding transcription factor activity"/>
    <property type="evidence" value="ECO:0007669"/>
    <property type="project" value="InterPro"/>
</dbReference>
<dbReference type="Gene3D" id="1.10.10.60">
    <property type="entry name" value="Homeodomain-like"/>
    <property type="match status" value="1"/>
</dbReference>
<organism evidence="5 6">
    <name type="scientific">Aurantiacibacter zhengii</name>
    <dbReference type="NCBI Taxonomy" id="2307003"/>
    <lineage>
        <taxon>Bacteria</taxon>
        <taxon>Pseudomonadati</taxon>
        <taxon>Pseudomonadota</taxon>
        <taxon>Alphaproteobacteria</taxon>
        <taxon>Sphingomonadales</taxon>
        <taxon>Erythrobacteraceae</taxon>
        <taxon>Aurantiacibacter</taxon>
    </lineage>
</organism>
<dbReference type="InterPro" id="IPR035418">
    <property type="entry name" value="AraC-bd_2"/>
</dbReference>
<dbReference type="RefSeq" id="WP_119587067.1">
    <property type="nucleotide sequence ID" value="NZ_CAWODQ010000024.1"/>
</dbReference>
<dbReference type="Proteomes" id="UP000286576">
    <property type="component" value="Unassembled WGS sequence"/>
</dbReference>
<dbReference type="Pfam" id="PF14525">
    <property type="entry name" value="AraC_binding_2"/>
    <property type="match status" value="1"/>
</dbReference>
<accession>A0A418NS49</accession>
<reference evidence="5 6" key="1">
    <citation type="submission" date="2018-08" db="EMBL/GenBank/DDBJ databases">
        <title>Erythrobacter zhengii sp.nov., a bacterium isolated from deep-sea sediment.</title>
        <authorList>
            <person name="Fang C."/>
            <person name="Wu Y.-H."/>
            <person name="Sun C."/>
            <person name="Wang H."/>
            <person name="Cheng H."/>
            <person name="Meng F.-X."/>
            <person name="Wang C.-S."/>
            <person name="Xu X.-W."/>
        </authorList>
    </citation>
    <scope>NUCLEOTIDE SEQUENCE [LARGE SCALE GENOMIC DNA]</scope>
    <source>
        <strain evidence="5 6">V18</strain>
    </source>
</reference>
<gene>
    <name evidence="5" type="ORF">D2V07_11245</name>
</gene>
<keyword evidence="1" id="KW-0805">Transcription regulation</keyword>
<dbReference type="PANTHER" id="PTHR46796:SF6">
    <property type="entry name" value="ARAC SUBFAMILY"/>
    <property type="match status" value="1"/>
</dbReference>
<dbReference type="AlphaFoldDB" id="A0A418NS49"/>
<evidence type="ECO:0000313" key="5">
    <source>
        <dbReference type="EMBL" id="RIV85876.1"/>
    </source>
</evidence>
<proteinExistence type="predicted"/>
<dbReference type="EMBL" id="QXFL01000004">
    <property type="protein sequence ID" value="RIV85876.1"/>
    <property type="molecule type" value="Genomic_DNA"/>
</dbReference>
<dbReference type="InterPro" id="IPR018060">
    <property type="entry name" value="HTH_AraC"/>
</dbReference>
<feature type="domain" description="HTH araC/xylS-type" evidence="4">
    <location>
        <begin position="215"/>
        <end position="317"/>
    </location>
</feature>
<keyword evidence="2" id="KW-0238">DNA-binding</keyword>
<evidence type="ECO:0000256" key="2">
    <source>
        <dbReference type="ARBA" id="ARBA00023125"/>
    </source>
</evidence>
<dbReference type="InterPro" id="IPR050204">
    <property type="entry name" value="AraC_XylS_family_regulators"/>
</dbReference>
<comment type="caution">
    <text evidence="5">The sequence shown here is derived from an EMBL/GenBank/DDBJ whole genome shotgun (WGS) entry which is preliminary data.</text>
</comment>
<evidence type="ECO:0000313" key="6">
    <source>
        <dbReference type="Proteomes" id="UP000286576"/>
    </source>
</evidence>
<dbReference type="Pfam" id="PF12833">
    <property type="entry name" value="HTH_18"/>
    <property type="match status" value="1"/>
</dbReference>
<evidence type="ECO:0000256" key="1">
    <source>
        <dbReference type="ARBA" id="ARBA00023015"/>
    </source>
</evidence>
<dbReference type="SUPFAM" id="SSF46689">
    <property type="entry name" value="Homeodomain-like"/>
    <property type="match status" value="1"/>
</dbReference>
<dbReference type="PANTHER" id="PTHR46796">
    <property type="entry name" value="HTH-TYPE TRANSCRIPTIONAL ACTIVATOR RHAS-RELATED"/>
    <property type="match status" value="1"/>
</dbReference>
<dbReference type="InterPro" id="IPR009057">
    <property type="entry name" value="Homeodomain-like_sf"/>
</dbReference>
<protein>
    <submittedName>
        <fullName evidence="5">Helix-turn-helix domain-containing protein</fullName>
    </submittedName>
</protein>
<dbReference type="InterPro" id="IPR020449">
    <property type="entry name" value="Tscrpt_reg_AraC-type_HTH"/>
</dbReference>
<dbReference type="PRINTS" id="PR00032">
    <property type="entry name" value="HTHARAC"/>
</dbReference>
<keyword evidence="3" id="KW-0804">Transcription</keyword>